<dbReference type="AlphaFoldDB" id="A0AAW9RZ96"/>
<evidence type="ECO:0000313" key="3">
    <source>
        <dbReference type="Proteomes" id="UP001403385"/>
    </source>
</evidence>
<name>A0AAW9RZ96_9BACT</name>
<dbReference type="RefSeq" id="WP_346821877.1">
    <property type="nucleotide sequence ID" value="NZ_JBDKWZ010000007.1"/>
</dbReference>
<evidence type="ECO:0000259" key="1">
    <source>
        <dbReference type="Pfam" id="PF19783"/>
    </source>
</evidence>
<sequence length="310" mass="35305">MKKRWALPGVCHSGPSRGISFERKSTPGFQLRSISPNSQIGNGVSQVNSHSYNKFKMYIPALNTKRNKVLLGFRYSWEEFTFDKPSDLSYLPHQNLHDRHLKTLGMNMIAVHSLSETHYLAFRGAASASGLFEGWLPEESEYYTFNASLLLGKRLSDSREMGFGLYASKKFNRFSIYPLFLYNHTFNERWGVELLLPKKASLRRNFSSSTLALLTSELTGNRYYLPEIQLAEGSTNPITLQLLQWETSLSLQQAILPMLWLSVQAGFRKSFSFDIRQPHAQRGNILIDSHLPAGMFASVSLFIAPPRKKN</sequence>
<dbReference type="Proteomes" id="UP001403385">
    <property type="component" value="Unassembled WGS sequence"/>
</dbReference>
<organism evidence="2 3">
    <name type="scientific">Rapidithrix thailandica</name>
    <dbReference type="NCBI Taxonomy" id="413964"/>
    <lineage>
        <taxon>Bacteria</taxon>
        <taxon>Pseudomonadati</taxon>
        <taxon>Bacteroidota</taxon>
        <taxon>Cytophagia</taxon>
        <taxon>Cytophagales</taxon>
        <taxon>Flammeovirgaceae</taxon>
        <taxon>Rapidithrix</taxon>
    </lineage>
</organism>
<evidence type="ECO:0000313" key="2">
    <source>
        <dbReference type="EMBL" id="MEN7549107.1"/>
    </source>
</evidence>
<keyword evidence="3" id="KW-1185">Reference proteome</keyword>
<feature type="domain" description="DUF6268" evidence="1">
    <location>
        <begin position="145"/>
        <end position="268"/>
    </location>
</feature>
<protein>
    <submittedName>
        <fullName evidence="2">DUF6268 family outer membrane beta-barrel protein</fullName>
    </submittedName>
</protein>
<dbReference type="Pfam" id="PF19783">
    <property type="entry name" value="DUF6268"/>
    <property type="match status" value="1"/>
</dbReference>
<comment type="caution">
    <text evidence="2">The sequence shown here is derived from an EMBL/GenBank/DDBJ whole genome shotgun (WGS) entry which is preliminary data.</text>
</comment>
<dbReference type="InterPro" id="IPR046235">
    <property type="entry name" value="DUF6268"/>
</dbReference>
<gene>
    <name evidence="2" type="ORF">AAG747_14385</name>
</gene>
<dbReference type="EMBL" id="JBDKWZ010000007">
    <property type="protein sequence ID" value="MEN7549107.1"/>
    <property type="molecule type" value="Genomic_DNA"/>
</dbReference>
<proteinExistence type="predicted"/>
<reference evidence="2 3" key="1">
    <citation type="submission" date="2024-04" db="EMBL/GenBank/DDBJ databases">
        <title>Novel genus in family Flammeovirgaceae.</title>
        <authorList>
            <person name="Nguyen T.H."/>
            <person name="Vuong T.Q."/>
            <person name="Le H."/>
            <person name="Kim S.-G."/>
        </authorList>
    </citation>
    <scope>NUCLEOTIDE SEQUENCE [LARGE SCALE GENOMIC DNA]</scope>
    <source>
        <strain evidence="2 3">JCM 23209</strain>
    </source>
</reference>
<accession>A0AAW9RZ96</accession>